<evidence type="ECO:0000313" key="1">
    <source>
        <dbReference type="EMBL" id="THH10337.1"/>
    </source>
</evidence>
<dbReference type="Proteomes" id="UP000310158">
    <property type="component" value="Unassembled WGS sequence"/>
</dbReference>
<dbReference type="OrthoDB" id="2786563at2759"/>
<gene>
    <name evidence="1" type="ORF">EW146_g8399</name>
</gene>
<evidence type="ECO:0008006" key="3">
    <source>
        <dbReference type="Google" id="ProtNLM"/>
    </source>
</evidence>
<comment type="caution">
    <text evidence="1">The sequence shown here is derived from an EMBL/GenBank/DDBJ whole genome shotgun (WGS) entry which is preliminary data.</text>
</comment>
<keyword evidence="2" id="KW-1185">Reference proteome</keyword>
<evidence type="ECO:0000313" key="2">
    <source>
        <dbReference type="Proteomes" id="UP000310158"/>
    </source>
</evidence>
<dbReference type="EMBL" id="SGPL01000577">
    <property type="protein sequence ID" value="THH10337.1"/>
    <property type="molecule type" value="Genomic_DNA"/>
</dbReference>
<name>A0A4S4LF90_9AGAM</name>
<accession>A0A4S4LF90</accession>
<sequence>MHARPTQDLRPSFGDMPEELVERILFYALIPPFSSHSSSRLASLLVCRKFNRIGTPHLYRSLRIQTARSASLLARTLTSTPELASCVKHIYARASFAALGDVFRACAGKRLDLLDLTLDAGVDDDDVVLGKQFWECLGDVDVKSLVLRKRGAYLTQERPKVVMQCLAKAVLRWQNLVRYAAL</sequence>
<protein>
    <recommendedName>
        <fullName evidence="3">F-box domain-containing protein</fullName>
    </recommendedName>
</protein>
<proteinExistence type="predicted"/>
<reference evidence="1 2" key="1">
    <citation type="submission" date="2019-02" db="EMBL/GenBank/DDBJ databases">
        <title>Genome sequencing of the rare red list fungi Bondarzewia mesenterica.</title>
        <authorList>
            <person name="Buettner E."/>
            <person name="Kellner H."/>
        </authorList>
    </citation>
    <scope>NUCLEOTIDE SEQUENCE [LARGE SCALE GENOMIC DNA]</scope>
    <source>
        <strain evidence="1 2">DSM 108281</strain>
    </source>
</reference>
<dbReference type="AlphaFoldDB" id="A0A4S4LF90"/>
<organism evidence="1 2">
    <name type="scientific">Bondarzewia mesenterica</name>
    <dbReference type="NCBI Taxonomy" id="1095465"/>
    <lineage>
        <taxon>Eukaryota</taxon>
        <taxon>Fungi</taxon>
        <taxon>Dikarya</taxon>
        <taxon>Basidiomycota</taxon>
        <taxon>Agaricomycotina</taxon>
        <taxon>Agaricomycetes</taxon>
        <taxon>Russulales</taxon>
        <taxon>Bondarzewiaceae</taxon>
        <taxon>Bondarzewia</taxon>
    </lineage>
</organism>